<dbReference type="Proteomes" id="UP000694407">
    <property type="component" value="Unplaced"/>
</dbReference>
<dbReference type="InterPro" id="IPR027417">
    <property type="entry name" value="P-loop_NTPase"/>
</dbReference>
<feature type="region of interest" description="Disordered" evidence="9">
    <location>
        <begin position="38"/>
        <end position="87"/>
    </location>
</feature>
<dbReference type="GO" id="GO:0004386">
    <property type="term" value="F:helicase activity"/>
    <property type="evidence" value="ECO:0007669"/>
    <property type="project" value="UniProtKB-KW"/>
</dbReference>
<dbReference type="Pfam" id="PF00176">
    <property type="entry name" value="SNF2-rel_dom"/>
    <property type="match status" value="1"/>
</dbReference>
<accession>A0A8C5Z5X5</accession>
<sequence>MDTKTVSLKLKKLNEFVRQSQVYSSIIADTLLQRSNEVANANTKDNSNSDDEEHSSKKRKTKKKSITDFFKKQKKNEDTTTQNGAPDDAAIKQPRLLKNCILKPYQLEGLNWLITLYENGLNGILADEMGLGKTVQSIALLAFIYEMDTKGPFLVTAPLSTLDNWMNEFAEFAPDLPVLKYYGTNGYKERSAKLKNFFKQHGGTGIVITSYEIILRDTDLIMSQNWKFLIVDEGHRLKNINCRLIKELKKINTSNRLLLTGTPLQNNLAELWSLLNFIILDFGNSFKDVWEITNLTKINPPINI</sequence>
<dbReference type="GO" id="GO:0016787">
    <property type="term" value="F:hydrolase activity"/>
    <property type="evidence" value="ECO:0007669"/>
    <property type="project" value="UniProtKB-KW"/>
</dbReference>
<dbReference type="InterPro" id="IPR014001">
    <property type="entry name" value="Helicase_ATP-bd"/>
</dbReference>
<comment type="similarity">
    <text evidence="2">Belongs to the SNF2/RAD54 helicase family.</text>
</comment>
<evidence type="ECO:0000256" key="9">
    <source>
        <dbReference type="SAM" id="MobiDB-lite"/>
    </source>
</evidence>
<evidence type="ECO:0000313" key="12">
    <source>
        <dbReference type="Proteomes" id="UP000694407"/>
    </source>
</evidence>
<evidence type="ECO:0000256" key="5">
    <source>
        <dbReference type="ARBA" id="ARBA00022806"/>
    </source>
</evidence>
<dbReference type="InterPro" id="IPR000330">
    <property type="entry name" value="SNF2_N"/>
</dbReference>
<dbReference type="Ensembl" id="ENSMMMT00000010532.1">
    <property type="protein sequence ID" value="ENSMMMP00000009220.1"/>
    <property type="gene ID" value="ENSMMMG00000008262.1"/>
</dbReference>
<name>A0A8C5Z5X5_MARMA</name>
<comment type="subcellular location">
    <subcellularLocation>
        <location evidence="1">Nucleus</location>
    </subcellularLocation>
</comment>
<evidence type="ECO:0000256" key="2">
    <source>
        <dbReference type="ARBA" id="ARBA00007025"/>
    </source>
</evidence>
<dbReference type="SMART" id="SM00487">
    <property type="entry name" value="DEXDc"/>
    <property type="match status" value="1"/>
</dbReference>
<keyword evidence="7" id="KW-0175">Coiled coil</keyword>
<reference evidence="11" key="1">
    <citation type="submission" date="2025-08" db="UniProtKB">
        <authorList>
            <consortium name="Ensembl"/>
        </authorList>
    </citation>
    <scope>IDENTIFICATION</scope>
</reference>
<keyword evidence="5" id="KW-0347">Helicase</keyword>
<evidence type="ECO:0000256" key="6">
    <source>
        <dbReference type="ARBA" id="ARBA00022840"/>
    </source>
</evidence>
<evidence type="ECO:0000256" key="8">
    <source>
        <dbReference type="ARBA" id="ARBA00023242"/>
    </source>
</evidence>
<evidence type="ECO:0000259" key="10">
    <source>
        <dbReference type="PROSITE" id="PS51192"/>
    </source>
</evidence>
<keyword evidence="8" id="KW-0539">Nucleus</keyword>
<keyword evidence="4" id="KW-0378">Hydrolase</keyword>
<dbReference type="GO" id="GO:0005694">
    <property type="term" value="C:chromosome"/>
    <property type="evidence" value="ECO:0007669"/>
    <property type="project" value="UniProtKB-ARBA"/>
</dbReference>
<keyword evidence="6" id="KW-0067">ATP-binding</keyword>
<dbReference type="GO" id="GO:0005524">
    <property type="term" value="F:ATP binding"/>
    <property type="evidence" value="ECO:0007669"/>
    <property type="project" value="UniProtKB-KW"/>
</dbReference>
<evidence type="ECO:0000313" key="11">
    <source>
        <dbReference type="Ensembl" id="ENSMMMP00000009220.1"/>
    </source>
</evidence>
<reference evidence="11" key="2">
    <citation type="submission" date="2025-09" db="UniProtKB">
        <authorList>
            <consortium name="Ensembl"/>
        </authorList>
    </citation>
    <scope>IDENTIFICATION</scope>
</reference>
<feature type="compositionally biased region" description="Basic and acidic residues" evidence="9">
    <location>
        <begin position="65"/>
        <end position="78"/>
    </location>
</feature>
<evidence type="ECO:0000256" key="3">
    <source>
        <dbReference type="ARBA" id="ARBA00022741"/>
    </source>
</evidence>
<organism evidence="11 12">
    <name type="scientific">Marmota marmota marmota</name>
    <name type="common">Alpine marmot</name>
    <dbReference type="NCBI Taxonomy" id="9994"/>
    <lineage>
        <taxon>Eukaryota</taxon>
        <taxon>Metazoa</taxon>
        <taxon>Chordata</taxon>
        <taxon>Craniata</taxon>
        <taxon>Vertebrata</taxon>
        <taxon>Euteleostomi</taxon>
        <taxon>Mammalia</taxon>
        <taxon>Eutheria</taxon>
        <taxon>Euarchontoglires</taxon>
        <taxon>Glires</taxon>
        <taxon>Rodentia</taxon>
        <taxon>Sciuromorpha</taxon>
        <taxon>Sciuridae</taxon>
        <taxon>Xerinae</taxon>
        <taxon>Marmotini</taxon>
        <taxon>Marmota</taxon>
    </lineage>
</organism>
<dbReference type="FunFam" id="3.40.50.10810:FF:000015">
    <property type="entry name" value="lymphoid-specific helicase isoform X1"/>
    <property type="match status" value="1"/>
</dbReference>
<evidence type="ECO:0000256" key="7">
    <source>
        <dbReference type="ARBA" id="ARBA00023054"/>
    </source>
</evidence>
<dbReference type="GeneTree" id="ENSGT00940000173484"/>
<dbReference type="SUPFAM" id="SSF52540">
    <property type="entry name" value="P-loop containing nucleoside triphosphate hydrolases"/>
    <property type="match status" value="1"/>
</dbReference>
<dbReference type="Gene3D" id="3.40.50.10810">
    <property type="entry name" value="Tandem AAA-ATPase domain"/>
    <property type="match status" value="1"/>
</dbReference>
<proteinExistence type="inferred from homology"/>
<protein>
    <recommendedName>
        <fullName evidence="10">Helicase ATP-binding domain-containing protein</fullName>
    </recommendedName>
</protein>
<dbReference type="PANTHER" id="PTHR10799">
    <property type="entry name" value="SNF2/RAD54 HELICASE FAMILY"/>
    <property type="match status" value="1"/>
</dbReference>
<keyword evidence="12" id="KW-1185">Reference proteome</keyword>
<dbReference type="GO" id="GO:0005634">
    <property type="term" value="C:nucleus"/>
    <property type="evidence" value="ECO:0007669"/>
    <property type="project" value="UniProtKB-SubCell"/>
</dbReference>
<keyword evidence="3" id="KW-0547">Nucleotide-binding</keyword>
<feature type="domain" description="Helicase ATP-binding" evidence="10">
    <location>
        <begin position="114"/>
        <end position="281"/>
    </location>
</feature>
<evidence type="ECO:0000256" key="4">
    <source>
        <dbReference type="ARBA" id="ARBA00022801"/>
    </source>
</evidence>
<evidence type="ECO:0000256" key="1">
    <source>
        <dbReference type="ARBA" id="ARBA00004123"/>
    </source>
</evidence>
<dbReference type="InterPro" id="IPR038718">
    <property type="entry name" value="SNF2-like_sf"/>
</dbReference>
<dbReference type="PROSITE" id="PS51192">
    <property type="entry name" value="HELICASE_ATP_BIND_1"/>
    <property type="match status" value="1"/>
</dbReference>
<dbReference type="AlphaFoldDB" id="A0A8C5Z5X5"/>